<accession>A0A644UFM7</accession>
<evidence type="ECO:0000313" key="7">
    <source>
        <dbReference type="EMBL" id="MPL77744.1"/>
    </source>
</evidence>
<evidence type="ECO:0000256" key="2">
    <source>
        <dbReference type="ARBA" id="ARBA00007118"/>
    </source>
</evidence>
<reference evidence="7" key="1">
    <citation type="submission" date="2019-08" db="EMBL/GenBank/DDBJ databases">
        <authorList>
            <person name="Kucharzyk K."/>
            <person name="Murdoch R.W."/>
            <person name="Higgins S."/>
            <person name="Loffler F."/>
        </authorList>
    </citation>
    <scope>NUCLEOTIDE SEQUENCE</scope>
</reference>
<dbReference type="SUPFAM" id="SSF55469">
    <property type="entry name" value="FMN-dependent nitroreductase-like"/>
    <property type="match status" value="1"/>
</dbReference>
<dbReference type="CDD" id="cd02062">
    <property type="entry name" value="Nitro_FMN_reductase"/>
    <property type="match status" value="1"/>
</dbReference>
<dbReference type="PANTHER" id="PTHR43673">
    <property type="entry name" value="NAD(P)H NITROREDUCTASE YDGI-RELATED"/>
    <property type="match status" value="1"/>
</dbReference>
<evidence type="ECO:0000256" key="1">
    <source>
        <dbReference type="ARBA" id="ARBA00001917"/>
    </source>
</evidence>
<dbReference type="Pfam" id="PF14512">
    <property type="entry name" value="TM1586_NiRdase"/>
    <property type="match status" value="1"/>
</dbReference>
<dbReference type="PANTHER" id="PTHR43673:SF2">
    <property type="entry name" value="NITROREDUCTASE"/>
    <property type="match status" value="1"/>
</dbReference>
<comment type="similarity">
    <text evidence="2">Belongs to the nitroreductase family.</text>
</comment>
<dbReference type="EMBL" id="VSSQ01000109">
    <property type="protein sequence ID" value="MPL77744.1"/>
    <property type="molecule type" value="Genomic_DNA"/>
</dbReference>
<evidence type="ECO:0000256" key="4">
    <source>
        <dbReference type="ARBA" id="ARBA00022643"/>
    </source>
</evidence>
<feature type="domain" description="Putative nitroreductase TM1586" evidence="6">
    <location>
        <begin position="6"/>
        <end position="215"/>
    </location>
</feature>
<dbReference type="Gene3D" id="3.40.109.10">
    <property type="entry name" value="NADH Oxidase"/>
    <property type="match status" value="1"/>
</dbReference>
<evidence type="ECO:0000256" key="3">
    <source>
        <dbReference type="ARBA" id="ARBA00022630"/>
    </source>
</evidence>
<organism evidence="7">
    <name type="scientific">bioreactor metagenome</name>
    <dbReference type="NCBI Taxonomy" id="1076179"/>
    <lineage>
        <taxon>unclassified sequences</taxon>
        <taxon>metagenomes</taxon>
        <taxon>ecological metagenomes</taxon>
    </lineage>
</organism>
<keyword evidence="4" id="KW-0288">FMN</keyword>
<dbReference type="AlphaFoldDB" id="A0A644UFM7"/>
<comment type="cofactor">
    <cofactor evidence="1">
        <name>FMN</name>
        <dbReference type="ChEBI" id="CHEBI:58210"/>
    </cofactor>
</comment>
<evidence type="ECO:0000259" key="6">
    <source>
        <dbReference type="Pfam" id="PF14512"/>
    </source>
</evidence>
<sequence>METTIDIQQAIIERHSVRSFTDQPIEGEIKTSLQEEIEACNRESGLNIQLCLDEPKAFGGMRAHYGKFENCKNYIALIGMAGTDEKCGYYGERLVLKAQQLGLNTCWVGMTYSKSKAPCVLNKGEKIQIVIALGYGKTSGKPHRSKDMMQLCKVDGEMADWFKKGMEAAMLAPTAINQQKFIITQNGNTVSAKPLPAFFSKFDIGIVKYHFEIGAGRENFEWA</sequence>
<dbReference type="InterPro" id="IPR000415">
    <property type="entry name" value="Nitroreductase-like"/>
</dbReference>
<keyword evidence="3" id="KW-0285">Flavoprotein</keyword>
<dbReference type="GO" id="GO:0016491">
    <property type="term" value="F:oxidoreductase activity"/>
    <property type="evidence" value="ECO:0007669"/>
    <property type="project" value="UniProtKB-KW"/>
</dbReference>
<gene>
    <name evidence="7" type="ORF">SDC9_23604</name>
</gene>
<name>A0A644UFM7_9ZZZZ</name>
<dbReference type="InterPro" id="IPR029478">
    <property type="entry name" value="TM1586_NiRdase"/>
</dbReference>
<proteinExistence type="inferred from homology"/>
<keyword evidence="5" id="KW-0560">Oxidoreductase</keyword>
<comment type="caution">
    <text evidence="7">The sequence shown here is derived from an EMBL/GenBank/DDBJ whole genome shotgun (WGS) entry which is preliminary data.</text>
</comment>
<protein>
    <recommendedName>
        <fullName evidence="6">Putative nitroreductase TM1586 domain-containing protein</fullName>
    </recommendedName>
</protein>
<evidence type="ECO:0000256" key="5">
    <source>
        <dbReference type="ARBA" id="ARBA00023002"/>
    </source>
</evidence>